<reference evidence="2 3" key="1">
    <citation type="submission" date="2020-07" db="EMBL/GenBank/DDBJ databases">
        <title>Thermoactinomyces phylogeny.</title>
        <authorList>
            <person name="Dunlap C."/>
        </authorList>
    </citation>
    <scope>NUCLEOTIDE SEQUENCE [LARGE SCALE GENOMIC DNA]</scope>
    <source>
        <strain evidence="2 3">AMNI-1</strain>
    </source>
</reference>
<dbReference type="Proteomes" id="UP000538292">
    <property type="component" value="Unassembled WGS sequence"/>
</dbReference>
<evidence type="ECO:0000259" key="1">
    <source>
        <dbReference type="Pfam" id="PF03235"/>
    </source>
</evidence>
<dbReference type="Pfam" id="PF03235">
    <property type="entry name" value="GmrSD_N"/>
    <property type="match status" value="1"/>
</dbReference>
<gene>
    <name evidence="2" type="ORF">H2C83_06470</name>
</gene>
<feature type="domain" description="GmrSD restriction endonucleases N-terminal" evidence="1">
    <location>
        <begin position="13"/>
        <end position="259"/>
    </location>
</feature>
<evidence type="ECO:0000313" key="3">
    <source>
        <dbReference type="Proteomes" id="UP000538292"/>
    </source>
</evidence>
<keyword evidence="3" id="KW-1185">Reference proteome</keyword>
<accession>A0A7W1XRT7</accession>
<dbReference type="AlphaFoldDB" id="A0A7W1XRT7"/>
<dbReference type="InterPro" id="IPR004919">
    <property type="entry name" value="GmrSD_N"/>
</dbReference>
<proteinExistence type="predicted"/>
<dbReference type="PANTHER" id="PTHR37292">
    <property type="entry name" value="VNG6097C"/>
    <property type="match status" value="1"/>
</dbReference>
<dbReference type="RefSeq" id="WP_181739012.1">
    <property type="nucleotide sequence ID" value="NZ_JACEOL010000021.1"/>
</dbReference>
<comment type="caution">
    <text evidence="2">The sequence shown here is derived from an EMBL/GenBank/DDBJ whole genome shotgun (WGS) entry which is preliminary data.</text>
</comment>
<dbReference type="EMBL" id="JACEOL010000021">
    <property type="protein sequence ID" value="MBA4601967.1"/>
    <property type="molecule type" value="Genomic_DNA"/>
</dbReference>
<dbReference type="PANTHER" id="PTHR37292:SF2">
    <property type="entry name" value="DUF262 DOMAIN-CONTAINING PROTEIN"/>
    <property type="match status" value="1"/>
</dbReference>
<name>A0A7W1XRT7_9BACL</name>
<organism evidence="2 3">
    <name type="scientific">Thermoactinomyces mirandus</name>
    <dbReference type="NCBI Taxonomy" id="2756294"/>
    <lineage>
        <taxon>Bacteria</taxon>
        <taxon>Bacillati</taxon>
        <taxon>Bacillota</taxon>
        <taxon>Bacilli</taxon>
        <taxon>Bacillales</taxon>
        <taxon>Thermoactinomycetaceae</taxon>
        <taxon>Thermoactinomyces</taxon>
    </lineage>
</organism>
<sequence length="586" mass="68160">MVSQMTSLDKEILRDLLHKINKGVYQLPDFQRGWVWSDEHIISLLSSVSLSYPVGAFMMLETGNPNVRFHTRPVEGVELVETIHPEYLILDGQQRLTSLFQALMMGMPVTTRDHRGKPIRRWYYMDMKKALDPAVEREQAIISVSEDRKIKELCVSPADETNKYVEEYRQGLFPLNLVYNTQEYNVWRRGYNRYFRQDDSQLDLFDQFEDQIIQRFQQYLVPVIVLKKETPKEAVCQVFEKVNTGGVSLTVFELLTAMYAADDYRLREDWETRKIQFMDQPCLKDLSNDDFLTAVTLLSTWDRHRRREKLAVACNRGDVLALPLEDYRKWADPVTEGFKKAVRFLWGLGIYDSKDIPYPTQMIPLAAILTALGERIEVDTVRRKIARWFWCGVFGELYGSAVRTRFAKDLVGVLNWIDGGREPDTVSESNFSIRRLNTLRTRNSAAYKGLYALQIKQGALDFRSGEPINVQKYFDEAIDIHHIFPKNYCNRQQIGREKDSIVNKTPLSSRTNRIIGGSAPSKYLRQLELEYGISENRLNQILESHLIPVQPLRNDDFATFYSRRQKELVSLVEKATGKKVSRTEQE</sequence>
<protein>
    <submittedName>
        <fullName evidence="2">DUF262 domain-containing protein</fullName>
    </submittedName>
</protein>
<evidence type="ECO:0000313" key="2">
    <source>
        <dbReference type="EMBL" id="MBA4601967.1"/>
    </source>
</evidence>